<protein>
    <recommendedName>
        <fullName evidence="3">histidine kinase</fullName>
        <ecNumber evidence="3">2.7.13.3</ecNumber>
    </recommendedName>
</protein>
<dbReference type="Pfam" id="PF00672">
    <property type="entry name" value="HAMP"/>
    <property type="match status" value="1"/>
</dbReference>
<evidence type="ECO:0000259" key="12">
    <source>
        <dbReference type="PROSITE" id="PS50885"/>
    </source>
</evidence>
<feature type="domain" description="Histidine kinase" evidence="11">
    <location>
        <begin position="268"/>
        <end position="481"/>
    </location>
</feature>
<dbReference type="SUPFAM" id="SSF158472">
    <property type="entry name" value="HAMP domain-like"/>
    <property type="match status" value="1"/>
</dbReference>
<dbReference type="Proteomes" id="UP000741360">
    <property type="component" value="Unassembled WGS sequence"/>
</dbReference>
<keyword evidence="7" id="KW-0418">Kinase</keyword>
<evidence type="ECO:0000256" key="10">
    <source>
        <dbReference type="SAM" id="Phobius"/>
    </source>
</evidence>
<dbReference type="InterPro" id="IPR003594">
    <property type="entry name" value="HATPase_dom"/>
</dbReference>
<dbReference type="CDD" id="cd00082">
    <property type="entry name" value="HisKA"/>
    <property type="match status" value="1"/>
</dbReference>
<dbReference type="SUPFAM" id="SSF55874">
    <property type="entry name" value="ATPase domain of HSP90 chaperone/DNA topoisomerase II/histidine kinase"/>
    <property type="match status" value="1"/>
</dbReference>
<dbReference type="EC" id="2.7.13.3" evidence="3"/>
<dbReference type="InterPro" id="IPR036097">
    <property type="entry name" value="HisK_dim/P_sf"/>
</dbReference>
<feature type="transmembrane region" description="Helical" evidence="10">
    <location>
        <begin position="167"/>
        <end position="194"/>
    </location>
</feature>
<keyword evidence="10" id="KW-0472">Membrane</keyword>
<dbReference type="InterPro" id="IPR003661">
    <property type="entry name" value="HisK_dim/P_dom"/>
</dbReference>
<dbReference type="Gene3D" id="3.30.450.290">
    <property type="match status" value="1"/>
</dbReference>
<gene>
    <name evidence="13" type="ORF">HYY65_14520</name>
</gene>
<dbReference type="AlphaFoldDB" id="A0A932M274"/>
<organism evidence="13 14">
    <name type="scientific">Tectimicrobiota bacterium</name>
    <dbReference type="NCBI Taxonomy" id="2528274"/>
    <lineage>
        <taxon>Bacteria</taxon>
        <taxon>Pseudomonadati</taxon>
        <taxon>Nitrospinota/Tectimicrobiota group</taxon>
        <taxon>Candidatus Tectimicrobiota</taxon>
    </lineage>
</organism>
<feature type="domain" description="HAMP" evidence="12">
    <location>
        <begin position="191"/>
        <end position="243"/>
    </location>
</feature>
<dbReference type="SUPFAM" id="SSF47384">
    <property type="entry name" value="Homodimeric domain of signal transducing histidine kinase"/>
    <property type="match status" value="1"/>
</dbReference>
<evidence type="ECO:0000313" key="14">
    <source>
        <dbReference type="Proteomes" id="UP000741360"/>
    </source>
</evidence>
<sequence>MSIRFKMILGIGSILLLVIFVYAILAFKTQAGHLMNMSRREAELMAALVERAISRAMVGGKVKEVQATLERIGEDPELAGIRIVDPRGIIARSSRAEEVGGPLAQGKRLVEGMGPVFDYREQTVGIFRPILNGPECYKCHSINQRILGFLNVSVTFPSIDSELARQWTLMILSTVAALVVAGALIALYFTLVLGRRIDAISQTMSRVETGDLTARVMENERDELGRLGKSFNAMVARLADVRRQLESRHEAEIRRAEDLASLGKMAAGIAHEINNPLAGMQNCVRTLLKGTRDKEQRIQYLTMLKEGLDRIGRTVGQLLGFARESKPQLTRIDLSPLLRRSLALLEHELAARKISCSLSTDSGLPALLADPHQIEEVLLNILMNAVEAMPDGGALAVSTGLREWATGPFIEIRVTDTGVGISPEQLPRIFDPFFTTKEVGKGTGLGLSVSYGIIRAHGGSIDVKSELGKGTTFTVALPVGGEGDNHAPPHPPGGR</sequence>
<dbReference type="InterPro" id="IPR005467">
    <property type="entry name" value="His_kinase_dom"/>
</dbReference>
<dbReference type="Gene3D" id="1.10.287.130">
    <property type="match status" value="1"/>
</dbReference>
<keyword evidence="10" id="KW-1133">Transmembrane helix</keyword>
<keyword evidence="4" id="KW-0597">Phosphoprotein</keyword>
<keyword evidence="10" id="KW-0812">Transmembrane</keyword>
<dbReference type="PANTHER" id="PTHR43065">
    <property type="entry name" value="SENSOR HISTIDINE KINASE"/>
    <property type="match status" value="1"/>
</dbReference>
<dbReference type="GO" id="GO:0016020">
    <property type="term" value="C:membrane"/>
    <property type="evidence" value="ECO:0007669"/>
    <property type="project" value="UniProtKB-SubCell"/>
</dbReference>
<dbReference type="GO" id="GO:0000155">
    <property type="term" value="F:phosphorelay sensor kinase activity"/>
    <property type="evidence" value="ECO:0007669"/>
    <property type="project" value="InterPro"/>
</dbReference>
<dbReference type="SMART" id="SM00388">
    <property type="entry name" value="HisKA"/>
    <property type="match status" value="1"/>
</dbReference>
<proteinExistence type="predicted"/>
<keyword evidence="5" id="KW-0808">Transferase</keyword>
<dbReference type="SMART" id="SM00304">
    <property type="entry name" value="HAMP"/>
    <property type="match status" value="1"/>
</dbReference>
<evidence type="ECO:0000256" key="1">
    <source>
        <dbReference type="ARBA" id="ARBA00000085"/>
    </source>
</evidence>
<evidence type="ECO:0000256" key="7">
    <source>
        <dbReference type="ARBA" id="ARBA00022777"/>
    </source>
</evidence>
<dbReference type="PANTHER" id="PTHR43065:SF46">
    <property type="entry name" value="C4-DICARBOXYLATE TRANSPORT SENSOR PROTEIN DCTB"/>
    <property type="match status" value="1"/>
</dbReference>
<dbReference type="EMBL" id="JACPSX010000280">
    <property type="protein sequence ID" value="MBI3016240.1"/>
    <property type="molecule type" value="Genomic_DNA"/>
</dbReference>
<dbReference type="InterPro" id="IPR036890">
    <property type="entry name" value="HATPase_C_sf"/>
</dbReference>
<dbReference type="PROSITE" id="PS50885">
    <property type="entry name" value="HAMP"/>
    <property type="match status" value="1"/>
</dbReference>
<keyword evidence="9" id="KW-0902">Two-component regulatory system</keyword>
<evidence type="ECO:0000256" key="8">
    <source>
        <dbReference type="ARBA" id="ARBA00022840"/>
    </source>
</evidence>
<evidence type="ECO:0000256" key="2">
    <source>
        <dbReference type="ARBA" id="ARBA00004370"/>
    </source>
</evidence>
<dbReference type="PRINTS" id="PR00344">
    <property type="entry name" value="BCTRLSENSOR"/>
</dbReference>
<name>A0A932M274_UNCTE</name>
<dbReference type="InterPro" id="IPR003660">
    <property type="entry name" value="HAMP_dom"/>
</dbReference>
<evidence type="ECO:0000313" key="13">
    <source>
        <dbReference type="EMBL" id="MBI3016240.1"/>
    </source>
</evidence>
<comment type="caution">
    <text evidence="13">The sequence shown here is derived from an EMBL/GenBank/DDBJ whole genome shotgun (WGS) entry which is preliminary data.</text>
</comment>
<evidence type="ECO:0000256" key="5">
    <source>
        <dbReference type="ARBA" id="ARBA00022679"/>
    </source>
</evidence>
<dbReference type="PROSITE" id="PS50109">
    <property type="entry name" value="HIS_KIN"/>
    <property type="match status" value="1"/>
</dbReference>
<dbReference type="Gene3D" id="3.30.565.10">
    <property type="entry name" value="Histidine kinase-like ATPase, C-terminal domain"/>
    <property type="match status" value="1"/>
</dbReference>
<reference evidence="13" key="1">
    <citation type="submission" date="2020-07" db="EMBL/GenBank/DDBJ databases">
        <title>Huge and variable diversity of episymbiotic CPR bacteria and DPANN archaea in groundwater ecosystems.</title>
        <authorList>
            <person name="He C.Y."/>
            <person name="Keren R."/>
            <person name="Whittaker M."/>
            <person name="Farag I.F."/>
            <person name="Doudna J."/>
            <person name="Cate J.H.D."/>
            <person name="Banfield J.F."/>
        </authorList>
    </citation>
    <scope>NUCLEOTIDE SEQUENCE</scope>
    <source>
        <strain evidence="13">NC_groundwater_717_Ag_S-0.2um_59_8</strain>
    </source>
</reference>
<evidence type="ECO:0000256" key="9">
    <source>
        <dbReference type="ARBA" id="ARBA00023012"/>
    </source>
</evidence>
<dbReference type="SMART" id="SM00387">
    <property type="entry name" value="HATPase_c"/>
    <property type="match status" value="1"/>
</dbReference>
<dbReference type="Gene3D" id="6.10.340.10">
    <property type="match status" value="1"/>
</dbReference>
<keyword evidence="6" id="KW-0547">Nucleotide-binding</keyword>
<keyword evidence="8" id="KW-0067">ATP-binding</keyword>
<dbReference type="GO" id="GO:0005524">
    <property type="term" value="F:ATP binding"/>
    <property type="evidence" value="ECO:0007669"/>
    <property type="project" value="UniProtKB-KW"/>
</dbReference>
<comment type="catalytic activity">
    <reaction evidence="1">
        <text>ATP + protein L-histidine = ADP + protein N-phospho-L-histidine.</text>
        <dbReference type="EC" id="2.7.13.3"/>
    </reaction>
</comment>
<accession>A0A932M274</accession>
<comment type="subcellular location">
    <subcellularLocation>
        <location evidence="2">Membrane</location>
    </subcellularLocation>
</comment>
<evidence type="ECO:0000256" key="3">
    <source>
        <dbReference type="ARBA" id="ARBA00012438"/>
    </source>
</evidence>
<dbReference type="CDD" id="cd06225">
    <property type="entry name" value="HAMP"/>
    <property type="match status" value="1"/>
</dbReference>
<evidence type="ECO:0000256" key="4">
    <source>
        <dbReference type="ARBA" id="ARBA00022553"/>
    </source>
</evidence>
<dbReference type="Pfam" id="PF02518">
    <property type="entry name" value="HATPase_c"/>
    <property type="match status" value="1"/>
</dbReference>
<evidence type="ECO:0000256" key="6">
    <source>
        <dbReference type="ARBA" id="ARBA00022741"/>
    </source>
</evidence>
<dbReference type="Pfam" id="PF00512">
    <property type="entry name" value="HisKA"/>
    <property type="match status" value="1"/>
</dbReference>
<dbReference type="InterPro" id="IPR004358">
    <property type="entry name" value="Sig_transdc_His_kin-like_C"/>
</dbReference>
<evidence type="ECO:0000259" key="11">
    <source>
        <dbReference type="PROSITE" id="PS50109"/>
    </source>
</evidence>